<keyword evidence="1" id="KW-0812">Transmembrane</keyword>
<keyword evidence="1" id="KW-0472">Membrane</keyword>
<dbReference type="AlphaFoldDB" id="A0A0V1G493"/>
<accession>A0A0V1G493</accession>
<proteinExistence type="predicted"/>
<dbReference type="Proteomes" id="UP000054995">
    <property type="component" value="Unassembled WGS sequence"/>
</dbReference>
<comment type="caution">
    <text evidence="2">The sequence shown here is derived from an EMBL/GenBank/DDBJ whole genome shotgun (WGS) entry which is preliminary data.</text>
</comment>
<dbReference type="OrthoDB" id="10261598at2759"/>
<dbReference type="EMBL" id="JYDT01000004">
    <property type="protein sequence ID" value="KRY92949.1"/>
    <property type="molecule type" value="Genomic_DNA"/>
</dbReference>
<gene>
    <name evidence="2" type="ORF">T4D_15844</name>
</gene>
<feature type="transmembrane region" description="Helical" evidence="1">
    <location>
        <begin position="65"/>
        <end position="83"/>
    </location>
</feature>
<keyword evidence="1" id="KW-1133">Transmembrane helix</keyword>
<name>A0A0V1G493_TRIPS</name>
<keyword evidence="3" id="KW-1185">Reference proteome</keyword>
<evidence type="ECO:0000313" key="2">
    <source>
        <dbReference type="EMBL" id="KRY92949.1"/>
    </source>
</evidence>
<sequence length="118" mass="14004">MSQFDPEDKSRKVKLRIIERLIKSPARVDHDINFDAGLTNWAVSDPRNIFCRIHMLKIKLLNLRWQFALIKLIFSLDLLVLLLKLKTIRIYLRNFVKPQNLYIMNCNVTEWHLDAIGT</sequence>
<protein>
    <submittedName>
        <fullName evidence="2">Uncharacterized protein</fullName>
    </submittedName>
</protein>
<organism evidence="2 3">
    <name type="scientific">Trichinella pseudospiralis</name>
    <name type="common">Parasitic roundworm</name>
    <dbReference type="NCBI Taxonomy" id="6337"/>
    <lineage>
        <taxon>Eukaryota</taxon>
        <taxon>Metazoa</taxon>
        <taxon>Ecdysozoa</taxon>
        <taxon>Nematoda</taxon>
        <taxon>Enoplea</taxon>
        <taxon>Dorylaimia</taxon>
        <taxon>Trichinellida</taxon>
        <taxon>Trichinellidae</taxon>
        <taxon>Trichinella</taxon>
    </lineage>
</organism>
<reference evidence="2 3" key="1">
    <citation type="submission" date="2015-01" db="EMBL/GenBank/DDBJ databases">
        <title>Evolution of Trichinella species and genotypes.</title>
        <authorList>
            <person name="Korhonen P.K."/>
            <person name="Edoardo P."/>
            <person name="Giuseppe L.R."/>
            <person name="Gasser R.B."/>
        </authorList>
    </citation>
    <scope>NUCLEOTIDE SEQUENCE [LARGE SCALE GENOMIC DNA]</scope>
    <source>
        <strain evidence="2">ISS470</strain>
    </source>
</reference>
<evidence type="ECO:0000313" key="3">
    <source>
        <dbReference type="Proteomes" id="UP000054995"/>
    </source>
</evidence>
<evidence type="ECO:0000256" key="1">
    <source>
        <dbReference type="SAM" id="Phobius"/>
    </source>
</evidence>